<dbReference type="EMBL" id="JPKZ01001178">
    <property type="protein sequence ID" value="KHN83591.1"/>
    <property type="molecule type" value="Genomic_DNA"/>
</dbReference>
<name>A0A0B2VJC2_TOXCA</name>
<keyword evidence="2" id="KW-1185">Reference proteome</keyword>
<reference evidence="1 2" key="1">
    <citation type="submission" date="2014-11" db="EMBL/GenBank/DDBJ databases">
        <title>Genetic blueprint of the zoonotic pathogen Toxocara canis.</title>
        <authorList>
            <person name="Zhu X.-Q."/>
            <person name="Korhonen P.K."/>
            <person name="Cai H."/>
            <person name="Young N.D."/>
            <person name="Nejsum P."/>
            <person name="von Samson-Himmelstjerna G."/>
            <person name="Boag P.R."/>
            <person name="Tan P."/>
            <person name="Li Q."/>
            <person name="Min J."/>
            <person name="Yang Y."/>
            <person name="Wang X."/>
            <person name="Fang X."/>
            <person name="Hall R.S."/>
            <person name="Hofmann A."/>
            <person name="Sternberg P.W."/>
            <person name="Jex A.R."/>
            <person name="Gasser R.B."/>
        </authorList>
    </citation>
    <scope>NUCLEOTIDE SEQUENCE [LARGE SCALE GENOMIC DNA]</scope>
    <source>
        <strain evidence="1">PN_DK_2014</strain>
    </source>
</reference>
<gene>
    <name evidence="1" type="ORF">Tcan_00752</name>
</gene>
<evidence type="ECO:0000313" key="2">
    <source>
        <dbReference type="Proteomes" id="UP000031036"/>
    </source>
</evidence>
<comment type="caution">
    <text evidence="1">The sequence shown here is derived from an EMBL/GenBank/DDBJ whole genome shotgun (WGS) entry which is preliminary data.</text>
</comment>
<feature type="non-terminal residue" evidence="1">
    <location>
        <position position="105"/>
    </location>
</feature>
<proteinExistence type="predicted"/>
<evidence type="ECO:0000313" key="1">
    <source>
        <dbReference type="EMBL" id="KHN83591.1"/>
    </source>
</evidence>
<protein>
    <submittedName>
        <fullName evidence="1">Uncharacterized protein</fullName>
    </submittedName>
</protein>
<organism evidence="1 2">
    <name type="scientific">Toxocara canis</name>
    <name type="common">Canine roundworm</name>
    <dbReference type="NCBI Taxonomy" id="6265"/>
    <lineage>
        <taxon>Eukaryota</taxon>
        <taxon>Metazoa</taxon>
        <taxon>Ecdysozoa</taxon>
        <taxon>Nematoda</taxon>
        <taxon>Chromadorea</taxon>
        <taxon>Rhabditida</taxon>
        <taxon>Spirurina</taxon>
        <taxon>Ascaridomorpha</taxon>
        <taxon>Ascaridoidea</taxon>
        <taxon>Toxocaridae</taxon>
        <taxon>Toxocara</taxon>
    </lineage>
</organism>
<accession>A0A0B2VJC2</accession>
<sequence>MLSLETKATYVREQQVDADGFQQECWIPDLCLKQAKMRNGKKGEAMGGCVEAKAALRTIKSRSSSSSCEAIGLLAATAFTLHSNSLSMVLPCRLVVSVVLQLSLA</sequence>
<dbReference type="Proteomes" id="UP000031036">
    <property type="component" value="Unassembled WGS sequence"/>
</dbReference>
<dbReference type="AlphaFoldDB" id="A0A0B2VJC2"/>